<dbReference type="EMBL" id="JAVDYE010000001">
    <property type="protein sequence ID" value="MDR7382933.1"/>
    <property type="molecule type" value="Genomic_DNA"/>
</dbReference>
<evidence type="ECO:0000313" key="2">
    <source>
        <dbReference type="EMBL" id="MDR7382933.1"/>
    </source>
</evidence>
<comment type="caution">
    <text evidence="2">The sequence shown here is derived from an EMBL/GenBank/DDBJ whole genome shotgun (WGS) entry which is preliminary data.</text>
</comment>
<proteinExistence type="predicted"/>
<name>A0ABU2CNN6_9MICO</name>
<gene>
    <name evidence="2" type="ORF">J2S48_002448</name>
</gene>
<protein>
    <submittedName>
        <fullName evidence="2">Uncharacterized protein</fullName>
    </submittedName>
</protein>
<evidence type="ECO:0000256" key="1">
    <source>
        <dbReference type="SAM" id="MobiDB-lite"/>
    </source>
</evidence>
<accession>A0ABU2CNN6</accession>
<dbReference type="RefSeq" id="WP_274991718.1">
    <property type="nucleotide sequence ID" value="NZ_JAJQQP010000001.1"/>
</dbReference>
<sequence>MSRFRVETRPETPTVGITETVTMTGFAKIADRIPEIVAWLAERDTQASPCPTTPRSPRPATSPSAPSPPGGT</sequence>
<evidence type="ECO:0000313" key="3">
    <source>
        <dbReference type="Proteomes" id="UP001183585"/>
    </source>
</evidence>
<organism evidence="2 3">
    <name type="scientific">Promicromonospora iranensis</name>
    <dbReference type="NCBI Taxonomy" id="1105144"/>
    <lineage>
        <taxon>Bacteria</taxon>
        <taxon>Bacillati</taxon>
        <taxon>Actinomycetota</taxon>
        <taxon>Actinomycetes</taxon>
        <taxon>Micrococcales</taxon>
        <taxon>Promicromonosporaceae</taxon>
        <taxon>Promicromonospora</taxon>
    </lineage>
</organism>
<keyword evidence="3" id="KW-1185">Reference proteome</keyword>
<reference evidence="2 3" key="1">
    <citation type="submission" date="2023-07" db="EMBL/GenBank/DDBJ databases">
        <title>Sequencing the genomes of 1000 actinobacteria strains.</title>
        <authorList>
            <person name="Klenk H.-P."/>
        </authorList>
    </citation>
    <scope>NUCLEOTIDE SEQUENCE [LARGE SCALE GENOMIC DNA]</scope>
    <source>
        <strain evidence="2 3">DSM 45554</strain>
    </source>
</reference>
<dbReference type="Proteomes" id="UP001183585">
    <property type="component" value="Unassembled WGS sequence"/>
</dbReference>
<feature type="region of interest" description="Disordered" evidence="1">
    <location>
        <begin position="42"/>
        <end position="72"/>
    </location>
</feature>